<dbReference type="WBParaSite" id="GPUH_0000257501-mRNA-1">
    <property type="protein sequence ID" value="GPUH_0000257501-mRNA-1"/>
    <property type="gene ID" value="GPUH_0000257501"/>
</dbReference>
<keyword evidence="2" id="KW-1185">Reference proteome</keyword>
<reference evidence="1 2" key="2">
    <citation type="submission" date="2018-11" db="EMBL/GenBank/DDBJ databases">
        <authorList>
            <consortium name="Pathogen Informatics"/>
        </authorList>
    </citation>
    <scope>NUCLEOTIDE SEQUENCE [LARGE SCALE GENOMIC DNA]</scope>
</reference>
<evidence type="ECO:0000313" key="1">
    <source>
        <dbReference type="EMBL" id="VDK35021.1"/>
    </source>
</evidence>
<gene>
    <name evidence="1" type="ORF">GPUH_LOCUS2572</name>
</gene>
<dbReference type="EMBL" id="UYRT01003956">
    <property type="protein sequence ID" value="VDK35021.1"/>
    <property type="molecule type" value="Genomic_DNA"/>
</dbReference>
<sequence length="80" mass="8768">MSECFKVGKAVLRQPGSPRRVVHGKKESVILRLFDMLAVLMELVRLTGRKSTHSAAPFCGFKKEVEITAARTAQAVSCPP</sequence>
<evidence type="ECO:0000313" key="2">
    <source>
        <dbReference type="Proteomes" id="UP000271098"/>
    </source>
</evidence>
<protein>
    <submittedName>
        <fullName evidence="1 3">Uncharacterized protein</fullName>
    </submittedName>
</protein>
<organism evidence="3">
    <name type="scientific">Gongylonema pulchrum</name>
    <dbReference type="NCBI Taxonomy" id="637853"/>
    <lineage>
        <taxon>Eukaryota</taxon>
        <taxon>Metazoa</taxon>
        <taxon>Ecdysozoa</taxon>
        <taxon>Nematoda</taxon>
        <taxon>Chromadorea</taxon>
        <taxon>Rhabditida</taxon>
        <taxon>Spirurina</taxon>
        <taxon>Spiruromorpha</taxon>
        <taxon>Spiruroidea</taxon>
        <taxon>Gongylonematidae</taxon>
        <taxon>Gongylonema</taxon>
    </lineage>
</organism>
<reference evidence="3" key="1">
    <citation type="submission" date="2016-06" db="UniProtKB">
        <authorList>
            <consortium name="WormBaseParasite"/>
        </authorList>
    </citation>
    <scope>IDENTIFICATION</scope>
</reference>
<proteinExistence type="predicted"/>
<accession>A0A183D1H9</accession>
<name>A0A183D1H9_9BILA</name>
<evidence type="ECO:0000313" key="3">
    <source>
        <dbReference type="WBParaSite" id="GPUH_0000257501-mRNA-1"/>
    </source>
</evidence>
<dbReference type="AlphaFoldDB" id="A0A183D1H9"/>
<dbReference type="Proteomes" id="UP000271098">
    <property type="component" value="Unassembled WGS sequence"/>
</dbReference>